<evidence type="ECO:0000256" key="1">
    <source>
        <dbReference type="ARBA" id="ARBA00004167"/>
    </source>
</evidence>
<dbReference type="STRING" id="1611254.A0A2G5T7L6"/>
<evidence type="ECO:0000256" key="11">
    <source>
        <dbReference type="SAM" id="Phobius"/>
    </source>
</evidence>
<dbReference type="CDD" id="cd03784">
    <property type="entry name" value="GT1_Gtf-like"/>
    <property type="match status" value="1"/>
</dbReference>
<comment type="catalytic activity">
    <reaction evidence="10">
        <text>glucuronate acceptor + UDP-alpha-D-glucuronate = acceptor beta-D-glucuronoside + UDP + H(+)</text>
        <dbReference type="Rhea" id="RHEA:21032"/>
        <dbReference type="ChEBI" id="CHEBI:15378"/>
        <dbReference type="ChEBI" id="CHEBI:58052"/>
        <dbReference type="ChEBI" id="CHEBI:58223"/>
        <dbReference type="ChEBI" id="CHEBI:132367"/>
        <dbReference type="ChEBI" id="CHEBI:132368"/>
        <dbReference type="EC" id="2.4.1.17"/>
    </reaction>
</comment>
<comment type="similarity">
    <text evidence="2">Belongs to the UDP-glycosyltransferase family.</text>
</comment>
<accession>A0A2G5T7L6</accession>
<comment type="caution">
    <text evidence="12">The sequence shown here is derived from an EMBL/GenBank/DDBJ whole genome shotgun (WGS) entry which is preliminary data.</text>
</comment>
<evidence type="ECO:0000256" key="5">
    <source>
        <dbReference type="ARBA" id="ARBA00022679"/>
    </source>
</evidence>
<dbReference type="Gene3D" id="3.40.50.2000">
    <property type="entry name" value="Glycogen Phosphorylase B"/>
    <property type="match status" value="1"/>
</dbReference>
<evidence type="ECO:0000256" key="9">
    <source>
        <dbReference type="ARBA" id="ARBA00023136"/>
    </source>
</evidence>
<dbReference type="AlphaFoldDB" id="A0A2G5T7L6"/>
<proteinExistence type="inferred from homology"/>
<dbReference type="EC" id="2.4.1.17" evidence="3"/>
<keyword evidence="5" id="KW-0808">Transferase</keyword>
<dbReference type="InterPro" id="IPR002213">
    <property type="entry name" value="UDP_glucos_trans"/>
</dbReference>
<dbReference type="SUPFAM" id="SSF53756">
    <property type="entry name" value="UDP-Glycosyltransferase/glycogen phosphorylase"/>
    <property type="match status" value="1"/>
</dbReference>
<dbReference type="EMBL" id="PDUG01000005">
    <property type="protein sequence ID" value="PIC23218.1"/>
    <property type="molecule type" value="Genomic_DNA"/>
</dbReference>
<dbReference type="FunFam" id="3.40.50.2000:FF:000038">
    <property type="entry name" value="UDP-GlucuronosylTransferase"/>
    <property type="match status" value="1"/>
</dbReference>
<comment type="subcellular location">
    <subcellularLocation>
        <location evidence="1">Membrane</location>
        <topology evidence="1">Single-pass membrane protein</topology>
    </subcellularLocation>
</comment>
<keyword evidence="7" id="KW-0732">Signal</keyword>
<evidence type="ECO:0000256" key="4">
    <source>
        <dbReference type="ARBA" id="ARBA00022676"/>
    </source>
</evidence>
<sequence length="531" mass="61002">MRILFCLLIFGIIVHGKNILIINPIFGFSPVKFLSRLADIIADHGHNVTLFQPFHSALKNIDGLVKNKNIEVFNYYPDHYEELLKTETETFPIFWDSQLINNPILMALIMPKLLVKELERTDRQILSDKKLHEKLKAKKFDVAIAETFELSGFYLAHILDLPCIPIISAVRFTIFNELFGQPSNLGYVPHVGSQMAPNAGFLDRLNNFYRKFFDRIAMEKMAQLQNDMVEETMRRPVPNWKELIKQSPIYISNSNPYLDFAVPTTPTIVHVGGITINLKRMKNVGPLPEEYEKILQERESTVLISFGTVIRSFQMPDNFKAGLIKMFESLPEVTFIWKYEKDEPDFQKRLPKNVHLKKWVPQPALLADYRVKVFVTHGGLGSTMEVAYSGKPALMVPIFGDQPQNAMMLARHGGAVSYDKFDLQDGEKLTRTMKEMVTNSKYQEKAQELLEILSNQPIDPKLNLMKHLEFAIQFPNLRSQVPEISQVGIITHYYLDVIAFIGLSIIFALYLISKIVRTLLIKLIIKKNKTD</sequence>
<keyword evidence="13" id="KW-1185">Reference proteome</keyword>
<evidence type="ECO:0000256" key="3">
    <source>
        <dbReference type="ARBA" id="ARBA00012544"/>
    </source>
</evidence>
<dbReference type="PANTHER" id="PTHR48043:SF95">
    <property type="entry name" value="GLUCURONOSYLTRANSFERASE"/>
    <property type="match status" value="1"/>
</dbReference>
<keyword evidence="9 11" id="KW-0472">Membrane</keyword>
<keyword evidence="4" id="KW-0328">Glycosyltransferase</keyword>
<name>A0A2G5T7L6_9PELO</name>
<evidence type="ECO:0000256" key="2">
    <source>
        <dbReference type="ARBA" id="ARBA00009995"/>
    </source>
</evidence>
<evidence type="ECO:0000313" key="12">
    <source>
        <dbReference type="EMBL" id="PIC23218.1"/>
    </source>
</evidence>
<protein>
    <recommendedName>
        <fullName evidence="3">glucuronosyltransferase</fullName>
        <ecNumber evidence="3">2.4.1.17</ecNumber>
    </recommendedName>
</protein>
<dbReference type="GO" id="GO:0015020">
    <property type="term" value="F:glucuronosyltransferase activity"/>
    <property type="evidence" value="ECO:0007669"/>
    <property type="project" value="UniProtKB-EC"/>
</dbReference>
<dbReference type="FunFam" id="3.40.50.2000:FF:000228">
    <property type="entry name" value="UDP-GlucuronosylTransferase"/>
    <property type="match status" value="1"/>
</dbReference>
<evidence type="ECO:0000256" key="10">
    <source>
        <dbReference type="ARBA" id="ARBA00047475"/>
    </source>
</evidence>
<gene>
    <name evidence="12" type="primary">Cnig_chr_V.g16992</name>
    <name evidence="12" type="ORF">B9Z55_016992</name>
</gene>
<evidence type="ECO:0000256" key="6">
    <source>
        <dbReference type="ARBA" id="ARBA00022692"/>
    </source>
</evidence>
<keyword evidence="8 11" id="KW-1133">Transmembrane helix</keyword>
<feature type="transmembrane region" description="Helical" evidence="11">
    <location>
        <begin position="493"/>
        <end position="512"/>
    </location>
</feature>
<dbReference type="GO" id="GO:0016020">
    <property type="term" value="C:membrane"/>
    <property type="evidence" value="ECO:0007669"/>
    <property type="project" value="UniProtKB-SubCell"/>
</dbReference>
<dbReference type="PANTHER" id="PTHR48043">
    <property type="entry name" value="EG:EG0003.4 PROTEIN-RELATED"/>
    <property type="match status" value="1"/>
</dbReference>
<dbReference type="Pfam" id="PF00201">
    <property type="entry name" value="UDPGT"/>
    <property type="match status" value="1"/>
</dbReference>
<evidence type="ECO:0000256" key="7">
    <source>
        <dbReference type="ARBA" id="ARBA00022729"/>
    </source>
</evidence>
<reference evidence="13" key="1">
    <citation type="submission" date="2017-10" db="EMBL/GenBank/DDBJ databases">
        <title>Rapid genome shrinkage in a self-fertile nematode reveals novel sperm competition proteins.</title>
        <authorList>
            <person name="Yin D."/>
            <person name="Schwarz E.M."/>
            <person name="Thomas C.G."/>
            <person name="Felde R.L."/>
            <person name="Korf I.F."/>
            <person name="Cutter A.D."/>
            <person name="Schartner C.M."/>
            <person name="Ralston E.J."/>
            <person name="Meyer B.J."/>
            <person name="Haag E.S."/>
        </authorList>
    </citation>
    <scope>NUCLEOTIDE SEQUENCE [LARGE SCALE GENOMIC DNA]</scope>
    <source>
        <strain evidence="13">JU1422</strain>
    </source>
</reference>
<dbReference type="Proteomes" id="UP000230233">
    <property type="component" value="Chromosome V"/>
</dbReference>
<organism evidence="12 13">
    <name type="scientific">Caenorhabditis nigoni</name>
    <dbReference type="NCBI Taxonomy" id="1611254"/>
    <lineage>
        <taxon>Eukaryota</taxon>
        <taxon>Metazoa</taxon>
        <taxon>Ecdysozoa</taxon>
        <taxon>Nematoda</taxon>
        <taxon>Chromadorea</taxon>
        <taxon>Rhabditida</taxon>
        <taxon>Rhabditina</taxon>
        <taxon>Rhabditomorpha</taxon>
        <taxon>Rhabditoidea</taxon>
        <taxon>Rhabditidae</taxon>
        <taxon>Peloderinae</taxon>
        <taxon>Caenorhabditis</taxon>
    </lineage>
</organism>
<dbReference type="OrthoDB" id="5835829at2759"/>
<keyword evidence="6 11" id="KW-0812">Transmembrane</keyword>
<dbReference type="InterPro" id="IPR050271">
    <property type="entry name" value="UDP-glycosyltransferase"/>
</dbReference>
<evidence type="ECO:0000256" key="8">
    <source>
        <dbReference type="ARBA" id="ARBA00022989"/>
    </source>
</evidence>
<evidence type="ECO:0000313" key="13">
    <source>
        <dbReference type="Proteomes" id="UP000230233"/>
    </source>
</evidence>